<feature type="compositionally biased region" description="Low complexity" evidence="1">
    <location>
        <begin position="86"/>
        <end position="105"/>
    </location>
</feature>
<evidence type="ECO:0000313" key="2">
    <source>
        <dbReference type="EMBL" id="KAJ1976959.1"/>
    </source>
</evidence>
<keyword evidence="3" id="KW-1185">Reference proteome</keyword>
<dbReference type="OrthoDB" id="76862at2759"/>
<comment type="caution">
    <text evidence="2">The sequence shown here is derived from an EMBL/GenBank/DDBJ whole genome shotgun (WGS) entry which is preliminary data.</text>
</comment>
<evidence type="ECO:0000256" key="1">
    <source>
        <dbReference type="SAM" id="MobiDB-lite"/>
    </source>
</evidence>
<accession>A0A9W8B030</accession>
<dbReference type="GO" id="GO:0043066">
    <property type="term" value="P:negative regulation of apoptotic process"/>
    <property type="evidence" value="ECO:0007669"/>
    <property type="project" value="InterPro"/>
</dbReference>
<dbReference type="InterPro" id="IPR024135">
    <property type="entry name" value="LAMTOR5"/>
</dbReference>
<organism evidence="2 3">
    <name type="scientific">Dimargaris verticillata</name>
    <dbReference type="NCBI Taxonomy" id="2761393"/>
    <lineage>
        <taxon>Eukaryota</taxon>
        <taxon>Fungi</taxon>
        <taxon>Fungi incertae sedis</taxon>
        <taxon>Zoopagomycota</taxon>
        <taxon>Kickxellomycotina</taxon>
        <taxon>Dimargaritomycetes</taxon>
        <taxon>Dimargaritales</taxon>
        <taxon>Dimargaritaceae</taxon>
        <taxon>Dimargaris</taxon>
    </lineage>
</organism>
<dbReference type="Proteomes" id="UP001151582">
    <property type="component" value="Unassembled WGS sequence"/>
</dbReference>
<gene>
    <name evidence="2" type="ORF">H4R34_003785</name>
</gene>
<feature type="region of interest" description="Disordered" evidence="1">
    <location>
        <begin position="69"/>
        <end position="105"/>
    </location>
</feature>
<feature type="compositionally biased region" description="Polar residues" evidence="1">
    <location>
        <begin position="69"/>
        <end position="82"/>
    </location>
</feature>
<protein>
    <recommendedName>
        <fullName evidence="4">Late endosomal/lysosomal adaptor and MAPK and MTOR activator 5</fullName>
    </recommendedName>
</protein>
<dbReference type="AlphaFoldDB" id="A0A9W8B030"/>
<name>A0A9W8B030_9FUNG</name>
<dbReference type="GO" id="GO:0071986">
    <property type="term" value="C:Ragulator complex"/>
    <property type="evidence" value="ECO:0007669"/>
    <property type="project" value="InterPro"/>
</dbReference>
<sequence>MDSPLEKVVDELAANPAITGVLIVDDAGFCLAARGDLCSSGSSDADLTAGYVASLADKAYQLALVMRSSDSSALPNSATVSTGRKAVSTPSSTVPSPASNRSKSTSAMANSLAAASSLPILQVTTHSRLLLITRRGSYTVCVAKKRGVETPSIRASPSPRTS</sequence>
<evidence type="ECO:0000313" key="3">
    <source>
        <dbReference type="Proteomes" id="UP001151582"/>
    </source>
</evidence>
<dbReference type="Pfam" id="PF16672">
    <property type="entry name" value="LAMTOR5"/>
    <property type="match status" value="1"/>
</dbReference>
<proteinExistence type="predicted"/>
<evidence type="ECO:0008006" key="4">
    <source>
        <dbReference type="Google" id="ProtNLM"/>
    </source>
</evidence>
<reference evidence="2" key="1">
    <citation type="submission" date="2022-07" db="EMBL/GenBank/DDBJ databases">
        <title>Phylogenomic reconstructions and comparative analyses of Kickxellomycotina fungi.</title>
        <authorList>
            <person name="Reynolds N.K."/>
            <person name="Stajich J.E."/>
            <person name="Barry K."/>
            <person name="Grigoriev I.V."/>
            <person name="Crous P."/>
            <person name="Smith M.E."/>
        </authorList>
    </citation>
    <scope>NUCLEOTIDE SEQUENCE</scope>
    <source>
        <strain evidence="2">RSA 567</strain>
    </source>
</reference>
<dbReference type="EMBL" id="JANBQB010000386">
    <property type="protein sequence ID" value="KAJ1976959.1"/>
    <property type="molecule type" value="Genomic_DNA"/>
</dbReference>
<dbReference type="Gene3D" id="3.30.450.30">
    <property type="entry name" value="Dynein light chain 2a, cytoplasmic"/>
    <property type="match status" value="1"/>
</dbReference>